<feature type="transmembrane region" description="Helical" evidence="5">
    <location>
        <begin position="21"/>
        <end position="42"/>
    </location>
</feature>
<dbReference type="Proteomes" id="UP001139103">
    <property type="component" value="Unassembled WGS sequence"/>
</dbReference>
<feature type="transmembrane region" description="Helical" evidence="5">
    <location>
        <begin position="182"/>
        <end position="205"/>
    </location>
</feature>
<feature type="domain" description="O-antigen ligase-related" evidence="6">
    <location>
        <begin position="218"/>
        <end position="365"/>
    </location>
</feature>
<dbReference type="GO" id="GO:0016020">
    <property type="term" value="C:membrane"/>
    <property type="evidence" value="ECO:0007669"/>
    <property type="project" value="UniProtKB-SubCell"/>
</dbReference>
<protein>
    <submittedName>
        <fullName evidence="7">O-antigen ligase family protein</fullName>
    </submittedName>
</protein>
<evidence type="ECO:0000259" key="6">
    <source>
        <dbReference type="Pfam" id="PF04932"/>
    </source>
</evidence>
<keyword evidence="2 5" id="KW-0812">Transmembrane</keyword>
<keyword evidence="7" id="KW-0436">Ligase</keyword>
<gene>
    <name evidence="7" type="ORF">LOC68_01925</name>
</gene>
<feature type="transmembrane region" description="Helical" evidence="5">
    <location>
        <begin position="145"/>
        <end position="162"/>
    </location>
</feature>
<feature type="transmembrane region" description="Helical" evidence="5">
    <location>
        <begin position="54"/>
        <end position="75"/>
    </location>
</feature>
<keyword evidence="4 5" id="KW-0472">Membrane</keyword>
<organism evidence="7 8">
    <name type="scientific">Blastopirellula sediminis</name>
    <dbReference type="NCBI Taxonomy" id="2894196"/>
    <lineage>
        <taxon>Bacteria</taxon>
        <taxon>Pseudomonadati</taxon>
        <taxon>Planctomycetota</taxon>
        <taxon>Planctomycetia</taxon>
        <taxon>Pirellulales</taxon>
        <taxon>Pirellulaceae</taxon>
        <taxon>Blastopirellula</taxon>
    </lineage>
</organism>
<name>A0A9X1MKH8_9BACT</name>
<feature type="transmembrane region" description="Helical" evidence="5">
    <location>
        <begin position="388"/>
        <end position="410"/>
    </location>
</feature>
<proteinExistence type="predicted"/>
<accession>A0A9X1MKH8</accession>
<feature type="transmembrane region" description="Helical" evidence="5">
    <location>
        <begin position="254"/>
        <end position="271"/>
    </location>
</feature>
<evidence type="ECO:0000256" key="3">
    <source>
        <dbReference type="ARBA" id="ARBA00022989"/>
    </source>
</evidence>
<comment type="caution">
    <text evidence="7">The sequence shown here is derived from an EMBL/GenBank/DDBJ whole genome shotgun (WGS) entry which is preliminary data.</text>
</comment>
<dbReference type="InterPro" id="IPR007016">
    <property type="entry name" value="O-antigen_ligase-rel_domated"/>
</dbReference>
<evidence type="ECO:0000256" key="4">
    <source>
        <dbReference type="ARBA" id="ARBA00023136"/>
    </source>
</evidence>
<feature type="transmembrane region" description="Helical" evidence="5">
    <location>
        <begin position="348"/>
        <end position="368"/>
    </location>
</feature>
<feature type="transmembrane region" description="Helical" evidence="5">
    <location>
        <begin position="217"/>
        <end position="248"/>
    </location>
</feature>
<dbReference type="PANTHER" id="PTHR37422:SF13">
    <property type="entry name" value="LIPOPOLYSACCHARIDE BIOSYNTHESIS PROTEIN PA4999-RELATED"/>
    <property type="match status" value="1"/>
</dbReference>
<evidence type="ECO:0000256" key="1">
    <source>
        <dbReference type="ARBA" id="ARBA00004141"/>
    </source>
</evidence>
<evidence type="ECO:0000256" key="5">
    <source>
        <dbReference type="SAM" id="Phobius"/>
    </source>
</evidence>
<keyword evidence="8" id="KW-1185">Reference proteome</keyword>
<dbReference type="GO" id="GO:0016874">
    <property type="term" value="F:ligase activity"/>
    <property type="evidence" value="ECO:0007669"/>
    <property type="project" value="UniProtKB-KW"/>
</dbReference>
<dbReference type="Pfam" id="PF04932">
    <property type="entry name" value="Wzy_C"/>
    <property type="match status" value="1"/>
</dbReference>
<reference evidence="7" key="1">
    <citation type="submission" date="2021-11" db="EMBL/GenBank/DDBJ databases">
        <title>Genome sequence.</title>
        <authorList>
            <person name="Sun Q."/>
        </authorList>
    </citation>
    <scope>NUCLEOTIDE SEQUENCE</scope>
    <source>
        <strain evidence="7">JC732</strain>
    </source>
</reference>
<dbReference type="PANTHER" id="PTHR37422">
    <property type="entry name" value="TEICHURONIC ACID BIOSYNTHESIS PROTEIN TUAE"/>
    <property type="match status" value="1"/>
</dbReference>
<dbReference type="EMBL" id="JAJKFT010000002">
    <property type="protein sequence ID" value="MCC9627154.1"/>
    <property type="molecule type" value="Genomic_DNA"/>
</dbReference>
<dbReference type="AlphaFoldDB" id="A0A9X1MKH8"/>
<feature type="transmembrane region" description="Helical" evidence="5">
    <location>
        <begin position="112"/>
        <end position="133"/>
    </location>
</feature>
<evidence type="ECO:0000313" key="8">
    <source>
        <dbReference type="Proteomes" id="UP001139103"/>
    </source>
</evidence>
<sequence>MSHSNAAALTSLVDEDGGQLIAKWFPIVSIWALGLLCFSLPGRLSPEGVSSVDLIAVGKLGARALIVLVAAWILIQRKLDFRAGAPIWAMTPLLFWLGWSVLSVFWSPLLIVSVGQVCGMAAILLLAAVIGCGPASALPNFVSHTLWMLFAASLATLLLHLVNPELSGLDRALDIPGSDGFVHPTAAGATASLGLVLGVLARFVWPRNFTSWAASSTFVVHFAVLILASSRSAFAAGAVVCVAIAIWSIEPRKLGWPLLLLGAGILGYMLLDPGFRETREILSLGIGYMQRGQTVTQLKDFSGRLEMWEAVGAEFSKSPWIGHGYFCTSAEGKLFVWNSWSNPTAHNILLQLLATGGIVGTLLFLWGMCRAFGKALLDVVLAPDNLTYQPMIAFLLFWYLIWTFGCVSFIGPIRPESVVFALILGIAIHPYVRESDGGEQESKREHLPARLAAYGMQASE</sequence>
<keyword evidence="3 5" id="KW-1133">Transmembrane helix</keyword>
<comment type="subcellular location">
    <subcellularLocation>
        <location evidence="1">Membrane</location>
        <topology evidence="1">Multi-pass membrane protein</topology>
    </subcellularLocation>
</comment>
<evidence type="ECO:0000256" key="2">
    <source>
        <dbReference type="ARBA" id="ARBA00022692"/>
    </source>
</evidence>
<feature type="transmembrane region" description="Helical" evidence="5">
    <location>
        <begin position="87"/>
        <end position="106"/>
    </location>
</feature>
<evidence type="ECO:0000313" key="7">
    <source>
        <dbReference type="EMBL" id="MCC9627154.1"/>
    </source>
</evidence>
<dbReference type="RefSeq" id="WP_230215020.1">
    <property type="nucleotide sequence ID" value="NZ_JAJKFT010000002.1"/>
</dbReference>
<dbReference type="InterPro" id="IPR051533">
    <property type="entry name" value="WaaL-like"/>
</dbReference>